<keyword evidence="2" id="KW-0378">Hydrolase</keyword>
<dbReference type="InterPro" id="IPR029229">
    <property type="entry name" value="Alkyl_sulf_C"/>
</dbReference>
<proteinExistence type="inferred from homology"/>
<dbReference type="Gene3D" id="3.30.1050.10">
    <property type="entry name" value="SCP2 sterol-binding domain"/>
    <property type="match status" value="1"/>
</dbReference>
<dbReference type="AlphaFoldDB" id="A0A221MGP8"/>
<dbReference type="GO" id="GO:0046872">
    <property type="term" value="F:metal ion binding"/>
    <property type="evidence" value="ECO:0007669"/>
    <property type="project" value="UniProtKB-KW"/>
</dbReference>
<dbReference type="Pfam" id="PF00753">
    <property type="entry name" value="Lactamase_B"/>
    <property type="match status" value="1"/>
</dbReference>
<dbReference type="KEGG" id="vne:CFK40_18265"/>
<evidence type="ECO:0000256" key="2">
    <source>
        <dbReference type="ARBA" id="ARBA00022801"/>
    </source>
</evidence>
<evidence type="ECO:0000259" key="5">
    <source>
        <dbReference type="SMART" id="SM00849"/>
    </source>
</evidence>
<dbReference type="InterPro" id="IPR052195">
    <property type="entry name" value="Bact_Alkyl/Aryl-Sulfatase"/>
</dbReference>
<dbReference type="InterPro" id="IPR044097">
    <property type="entry name" value="Bds1/SdsA1_MBL-fold"/>
</dbReference>
<dbReference type="Proteomes" id="UP000204391">
    <property type="component" value="Chromosome"/>
</dbReference>
<gene>
    <name evidence="6" type="ORF">CFK40_18265</name>
</gene>
<dbReference type="GO" id="GO:0018741">
    <property type="term" value="F:linear primary-alkylsulfatase activity"/>
    <property type="evidence" value="ECO:0007669"/>
    <property type="project" value="InterPro"/>
</dbReference>
<keyword evidence="7" id="KW-1185">Reference proteome</keyword>
<dbReference type="PANTHER" id="PTHR43223">
    <property type="entry name" value="ALKYL/ARYL-SULFATASE"/>
    <property type="match status" value="1"/>
</dbReference>
<dbReference type="InterPro" id="IPR036866">
    <property type="entry name" value="RibonucZ/Hydroxyglut_hydro"/>
</dbReference>
<evidence type="ECO:0000313" key="6">
    <source>
        <dbReference type="EMBL" id="ASN06826.1"/>
    </source>
</evidence>
<dbReference type="OrthoDB" id="420651at2"/>
<dbReference type="SUPFAM" id="SSF56281">
    <property type="entry name" value="Metallo-hydrolase/oxidoreductase"/>
    <property type="match status" value="1"/>
</dbReference>
<dbReference type="Gene3D" id="1.25.40.880">
    <property type="entry name" value="Alkyl sulfatase, dimerisation domain"/>
    <property type="match status" value="1"/>
</dbReference>
<name>A0A221MGP8_9BACI</name>
<dbReference type="SUPFAM" id="SSF55718">
    <property type="entry name" value="SCP-like"/>
    <property type="match status" value="1"/>
</dbReference>
<dbReference type="SMART" id="SM00849">
    <property type="entry name" value="Lactamase_B"/>
    <property type="match status" value="1"/>
</dbReference>
<evidence type="ECO:0000256" key="4">
    <source>
        <dbReference type="ARBA" id="ARBA00033751"/>
    </source>
</evidence>
<dbReference type="InterPro" id="IPR038536">
    <property type="entry name" value="Alkyl/aryl-sulf_dimr_sf"/>
</dbReference>
<keyword evidence="3" id="KW-0862">Zinc</keyword>
<dbReference type="InterPro" id="IPR001279">
    <property type="entry name" value="Metallo-B-lactamas"/>
</dbReference>
<dbReference type="CDD" id="cd07710">
    <property type="entry name" value="arylsulfatase_Sdsa1-like_MBL-fold"/>
    <property type="match status" value="1"/>
</dbReference>
<evidence type="ECO:0000313" key="7">
    <source>
        <dbReference type="Proteomes" id="UP000204391"/>
    </source>
</evidence>
<dbReference type="GO" id="GO:0018909">
    <property type="term" value="P:dodecyl sulfate metabolic process"/>
    <property type="evidence" value="ECO:0007669"/>
    <property type="project" value="InterPro"/>
</dbReference>
<dbReference type="GO" id="GO:0046983">
    <property type="term" value="F:protein dimerization activity"/>
    <property type="evidence" value="ECO:0007669"/>
    <property type="project" value="InterPro"/>
</dbReference>
<dbReference type="Pfam" id="PF14863">
    <property type="entry name" value="Alkyl_sulf_dimr"/>
    <property type="match status" value="1"/>
</dbReference>
<accession>A0A221MGP8</accession>
<organism evidence="6 7">
    <name type="scientific">Virgibacillus necropolis</name>
    <dbReference type="NCBI Taxonomy" id="163877"/>
    <lineage>
        <taxon>Bacteria</taxon>
        <taxon>Bacillati</taxon>
        <taxon>Bacillota</taxon>
        <taxon>Bacilli</taxon>
        <taxon>Bacillales</taxon>
        <taxon>Bacillaceae</taxon>
        <taxon>Virgibacillus</taxon>
    </lineage>
</organism>
<reference evidence="6 7" key="1">
    <citation type="journal article" date="2003" name="Int. J. Syst. Evol. Microbiol.">
        <title>Virgibacillus carmonensis sp. nov., Virgibacillus necropolis sp. nov. and Virgibacillus picturae sp. nov., three novel species isolated from deteriorated mural paintings, transfer of the species of the genus salibacillus to Virgibacillus, as Virgibacillus marismortui comb. nov. and Virgibacillus salexigens comb. nov., and emended description of the genus Virgibacillus.</title>
        <authorList>
            <person name="Heyrman J."/>
            <person name="Logan N.A."/>
            <person name="Busse H.J."/>
            <person name="Balcaen A."/>
            <person name="Lebbe L."/>
            <person name="Rodriguez-Diaz M."/>
            <person name="Swings J."/>
            <person name="De Vos P."/>
        </authorList>
    </citation>
    <scope>NUCLEOTIDE SEQUENCE [LARGE SCALE GENOMIC DNA]</scope>
    <source>
        <strain evidence="6 7">LMG 19488</strain>
    </source>
</reference>
<dbReference type="Gene3D" id="3.60.15.30">
    <property type="entry name" value="Metallo-beta-lactamase domain"/>
    <property type="match status" value="1"/>
</dbReference>
<dbReference type="InterPro" id="IPR036527">
    <property type="entry name" value="SCP2_sterol-bd_dom_sf"/>
</dbReference>
<dbReference type="PANTHER" id="PTHR43223:SF2">
    <property type="entry name" value="METALLO-BETA-LACTAMASE DOMAIN-CONTAINING PROTEIN"/>
    <property type="match status" value="1"/>
</dbReference>
<dbReference type="Pfam" id="PF14864">
    <property type="entry name" value="Alkyl_sulf_C"/>
    <property type="match status" value="1"/>
</dbReference>
<keyword evidence="1" id="KW-0479">Metal-binding</keyword>
<dbReference type="EMBL" id="CP022437">
    <property type="protein sequence ID" value="ASN06826.1"/>
    <property type="molecule type" value="Genomic_DNA"/>
</dbReference>
<evidence type="ECO:0000256" key="3">
    <source>
        <dbReference type="ARBA" id="ARBA00022833"/>
    </source>
</evidence>
<protein>
    <recommendedName>
        <fullName evidence="5">Metallo-beta-lactamase domain-containing protein</fullName>
    </recommendedName>
</protein>
<comment type="similarity">
    <text evidence="4">Belongs to the metallo-beta-lactamase superfamily. Type III sulfatase family.</text>
</comment>
<dbReference type="InterPro" id="IPR029228">
    <property type="entry name" value="Alkyl_sulf_dimr"/>
</dbReference>
<evidence type="ECO:0000256" key="1">
    <source>
        <dbReference type="ARBA" id="ARBA00022723"/>
    </source>
</evidence>
<sequence>MTRSDLQQTGDVKRIFNEQPSPSEYLLNHAKRFNKRIEKVTDGVYSAIGYAMGNCILIATEEGNVIVDTTESLQAAKEIREEFDKISPLPTIAVIYTHGHTDHVMGTSAFLNEETEVYANQKTKEFFDMQFSQLQDILGLRGRRQFGTRLPEGYVPCAGLGPTLSIDRGKPILVAPTKTFEDSMELKIGGSRFNLFHAPGETEDQIFIWLPDKKVLISADNYYPSFPNLYAIRGTAPRPVHQWIQSLDKMRDLNAEYMVPCHSEPIRGSERIDELLTMYRDVIQYVHDAVVRGANQGKTPDELVEEIKLPPHFDDYPEILQLYGQVSWSIRAIYEGYLGWFDGNATNLGSLSPKVRGQKIIDLSGGSDRLLEKGKKAIETGEYQWAAEISDMLLAVSPENISALELKVEALYKLGESSHSSTGRSYYFTQALELAGELPIRPIPLKVKLANALAMPLETFFKNMSVRLDPLASVDKWIAVGFQITDAEESYMVIVRRGIAEVRRGYSQDPDLVVHLQVDLWKKISLGTVDPVEAIDEGNLKIDGDLELFKEFNSLFNA</sequence>
<dbReference type="RefSeq" id="WP_089533822.1">
    <property type="nucleotide sequence ID" value="NZ_CP022437.1"/>
</dbReference>
<feature type="domain" description="Metallo-beta-lactamase" evidence="5">
    <location>
        <begin position="52"/>
        <end position="262"/>
    </location>
</feature>